<gene>
    <name evidence="12" type="ORF">FHS83_001131</name>
</gene>
<dbReference type="InterPro" id="IPR012823">
    <property type="entry name" value="Flagell_FliJ"/>
</dbReference>
<dbReference type="GO" id="GO:0009288">
    <property type="term" value="C:bacterial-type flagellum"/>
    <property type="evidence" value="ECO:0007669"/>
    <property type="project" value="InterPro"/>
</dbReference>
<accession>A0A846MWV1</accession>
<evidence type="ECO:0000313" key="13">
    <source>
        <dbReference type="Proteomes" id="UP000570514"/>
    </source>
</evidence>
<keyword evidence="4" id="KW-0813">Transport</keyword>
<keyword evidence="7" id="KW-1005">Bacterial flagellum biogenesis</keyword>
<comment type="similarity">
    <text evidence="2">Belongs to the FliJ family.</text>
</comment>
<organism evidence="12 13">
    <name type="scientific">Rhizomicrobium palustre</name>
    <dbReference type="NCBI Taxonomy" id="189966"/>
    <lineage>
        <taxon>Bacteria</taxon>
        <taxon>Pseudomonadati</taxon>
        <taxon>Pseudomonadota</taxon>
        <taxon>Alphaproteobacteria</taxon>
        <taxon>Micropepsales</taxon>
        <taxon>Micropepsaceae</taxon>
        <taxon>Rhizomicrobium</taxon>
    </lineage>
</organism>
<dbReference type="EMBL" id="JAASRM010000001">
    <property type="protein sequence ID" value="NIK87813.1"/>
    <property type="molecule type" value="Genomic_DNA"/>
</dbReference>
<keyword evidence="11" id="KW-0175">Coiled coil</keyword>
<keyword evidence="12" id="KW-0969">Cilium</keyword>
<comment type="subcellular location">
    <subcellularLocation>
        <location evidence="1">Cell membrane</location>
        <topology evidence="1">Peripheral membrane protein</topology>
        <orientation evidence="1">Cytoplasmic side</orientation>
    </subcellularLocation>
</comment>
<keyword evidence="13" id="KW-1185">Reference proteome</keyword>
<comment type="caution">
    <text evidence="12">The sequence shown here is derived from an EMBL/GenBank/DDBJ whole genome shotgun (WGS) entry which is preliminary data.</text>
</comment>
<sequence>MKKQDTLLRLRRFRVDELKRRMGTIEGMRADVEHKLADLDESVARERQRAGDTDIGRLAFPSFLKSIEIRRDKLKDTLRDIERERAACQEELTEAFQELKSLEFAQEQQEKRLAEIEARRSQSRLDEMALVRHLRKHALRNTA</sequence>
<evidence type="ECO:0000256" key="6">
    <source>
        <dbReference type="ARBA" id="ARBA00022500"/>
    </source>
</evidence>
<name>A0A846MWV1_9PROT</name>
<evidence type="ECO:0000313" key="12">
    <source>
        <dbReference type="EMBL" id="NIK87813.1"/>
    </source>
</evidence>
<evidence type="ECO:0000256" key="2">
    <source>
        <dbReference type="ARBA" id="ARBA00010004"/>
    </source>
</evidence>
<keyword evidence="6" id="KW-0145">Chemotaxis</keyword>
<protein>
    <recommendedName>
        <fullName evidence="3">Flagellar FliJ protein</fullName>
    </recommendedName>
</protein>
<feature type="coiled-coil region" evidence="11">
    <location>
        <begin position="29"/>
        <end position="126"/>
    </location>
</feature>
<keyword evidence="5" id="KW-1003">Cell membrane</keyword>
<evidence type="ECO:0000256" key="10">
    <source>
        <dbReference type="ARBA" id="ARBA00023225"/>
    </source>
</evidence>
<keyword evidence="12" id="KW-0282">Flagellum</keyword>
<evidence type="ECO:0000256" key="8">
    <source>
        <dbReference type="ARBA" id="ARBA00022927"/>
    </source>
</evidence>
<dbReference type="GO" id="GO:0006935">
    <property type="term" value="P:chemotaxis"/>
    <property type="evidence" value="ECO:0007669"/>
    <property type="project" value="UniProtKB-KW"/>
</dbReference>
<dbReference type="RefSeq" id="WP_167081733.1">
    <property type="nucleotide sequence ID" value="NZ_BAAADC010000001.1"/>
</dbReference>
<evidence type="ECO:0000256" key="3">
    <source>
        <dbReference type="ARBA" id="ARBA00020392"/>
    </source>
</evidence>
<dbReference type="Proteomes" id="UP000570514">
    <property type="component" value="Unassembled WGS sequence"/>
</dbReference>
<evidence type="ECO:0000256" key="9">
    <source>
        <dbReference type="ARBA" id="ARBA00023136"/>
    </source>
</evidence>
<dbReference type="InterPro" id="IPR053716">
    <property type="entry name" value="Flag_assembly_chemotaxis_eff"/>
</dbReference>
<keyword evidence="8" id="KW-0653">Protein transport</keyword>
<keyword evidence="10" id="KW-1006">Bacterial flagellum protein export</keyword>
<keyword evidence="9" id="KW-0472">Membrane</keyword>
<dbReference type="GO" id="GO:0015031">
    <property type="term" value="P:protein transport"/>
    <property type="evidence" value="ECO:0007669"/>
    <property type="project" value="UniProtKB-KW"/>
</dbReference>
<dbReference type="GO" id="GO:0071973">
    <property type="term" value="P:bacterial-type flagellum-dependent cell motility"/>
    <property type="evidence" value="ECO:0007669"/>
    <property type="project" value="InterPro"/>
</dbReference>
<evidence type="ECO:0000256" key="4">
    <source>
        <dbReference type="ARBA" id="ARBA00022448"/>
    </source>
</evidence>
<dbReference type="Gene3D" id="1.10.287.1700">
    <property type="match status" value="1"/>
</dbReference>
<evidence type="ECO:0000256" key="7">
    <source>
        <dbReference type="ARBA" id="ARBA00022795"/>
    </source>
</evidence>
<dbReference type="GO" id="GO:0044781">
    <property type="term" value="P:bacterial-type flagellum organization"/>
    <property type="evidence" value="ECO:0007669"/>
    <property type="project" value="UniProtKB-KW"/>
</dbReference>
<proteinExistence type="inferred from homology"/>
<evidence type="ECO:0000256" key="11">
    <source>
        <dbReference type="SAM" id="Coils"/>
    </source>
</evidence>
<keyword evidence="12" id="KW-0966">Cell projection</keyword>
<dbReference type="GO" id="GO:0005886">
    <property type="term" value="C:plasma membrane"/>
    <property type="evidence" value="ECO:0007669"/>
    <property type="project" value="UniProtKB-SubCell"/>
</dbReference>
<evidence type="ECO:0000256" key="1">
    <source>
        <dbReference type="ARBA" id="ARBA00004413"/>
    </source>
</evidence>
<dbReference type="AlphaFoldDB" id="A0A846MWV1"/>
<dbReference type="Pfam" id="PF02050">
    <property type="entry name" value="FliJ"/>
    <property type="match status" value="1"/>
</dbReference>
<reference evidence="12 13" key="1">
    <citation type="submission" date="2020-03" db="EMBL/GenBank/DDBJ databases">
        <title>Genomic Encyclopedia of Type Strains, Phase IV (KMG-IV): sequencing the most valuable type-strain genomes for metagenomic binning, comparative biology and taxonomic classification.</title>
        <authorList>
            <person name="Goeker M."/>
        </authorList>
    </citation>
    <scope>NUCLEOTIDE SEQUENCE [LARGE SCALE GENOMIC DNA]</scope>
    <source>
        <strain evidence="12 13">DSM 19867</strain>
    </source>
</reference>
<evidence type="ECO:0000256" key="5">
    <source>
        <dbReference type="ARBA" id="ARBA00022475"/>
    </source>
</evidence>